<organism evidence="1 2">
    <name type="scientific">Channa argus</name>
    <name type="common">Northern snakehead</name>
    <name type="synonym">Ophicephalus argus</name>
    <dbReference type="NCBI Taxonomy" id="215402"/>
    <lineage>
        <taxon>Eukaryota</taxon>
        <taxon>Metazoa</taxon>
        <taxon>Chordata</taxon>
        <taxon>Craniata</taxon>
        <taxon>Vertebrata</taxon>
        <taxon>Euteleostomi</taxon>
        <taxon>Actinopterygii</taxon>
        <taxon>Neopterygii</taxon>
        <taxon>Teleostei</taxon>
        <taxon>Neoteleostei</taxon>
        <taxon>Acanthomorphata</taxon>
        <taxon>Anabantaria</taxon>
        <taxon>Anabantiformes</taxon>
        <taxon>Channoidei</taxon>
        <taxon>Channidae</taxon>
        <taxon>Channa</taxon>
    </lineage>
</organism>
<proteinExistence type="predicted"/>
<sequence length="53" mass="6098">MLIISQCVDCVKVRRSQSKEEEKVYLCLHPFSISFFPSILSLIQGQINSVIRN</sequence>
<dbReference type="EMBL" id="CM015724">
    <property type="protein sequence ID" value="KAF3698395.1"/>
    <property type="molecule type" value="Genomic_DNA"/>
</dbReference>
<gene>
    <name evidence="1" type="ORF">EXN66_Car014076</name>
</gene>
<reference evidence="1 2" key="1">
    <citation type="submission" date="2019-02" db="EMBL/GenBank/DDBJ databases">
        <title>Opniocepnalus argus genome.</title>
        <authorList>
            <person name="Zhou C."/>
            <person name="Xiao S."/>
        </authorList>
    </citation>
    <scope>NUCLEOTIDE SEQUENCE [LARGE SCALE GENOMIC DNA]</scope>
    <source>
        <strain evidence="1">OARG1902GOOAL</strain>
        <tissue evidence="1">Muscle</tissue>
    </source>
</reference>
<keyword evidence="2" id="KW-1185">Reference proteome</keyword>
<dbReference type="AlphaFoldDB" id="A0A6G1Q767"/>
<reference evidence="2" key="2">
    <citation type="submission" date="2019-02" db="EMBL/GenBank/DDBJ databases">
        <title>Opniocepnalus argus Var Kimnra genome.</title>
        <authorList>
            <person name="Zhou C."/>
            <person name="Xiao S."/>
        </authorList>
    </citation>
    <scope>NUCLEOTIDE SEQUENCE [LARGE SCALE GENOMIC DNA]</scope>
</reference>
<evidence type="ECO:0000313" key="1">
    <source>
        <dbReference type="EMBL" id="KAF3698395.1"/>
    </source>
</evidence>
<name>A0A6G1Q767_CHAAH</name>
<protein>
    <submittedName>
        <fullName evidence="1">Uncharacterized protein</fullName>
    </submittedName>
</protein>
<dbReference type="Proteomes" id="UP000503349">
    <property type="component" value="Chromosome 13"/>
</dbReference>
<evidence type="ECO:0000313" key="2">
    <source>
        <dbReference type="Proteomes" id="UP000503349"/>
    </source>
</evidence>
<accession>A0A6G1Q767</accession>